<keyword evidence="4" id="KW-1185">Reference proteome</keyword>
<feature type="region of interest" description="Disordered" evidence="1">
    <location>
        <begin position="1"/>
        <end position="64"/>
    </location>
</feature>
<feature type="compositionally biased region" description="Polar residues" evidence="1">
    <location>
        <begin position="13"/>
        <end position="27"/>
    </location>
</feature>
<feature type="compositionally biased region" description="Polar residues" evidence="1">
    <location>
        <begin position="317"/>
        <end position="333"/>
    </location>
</feature>
<feature type="compositionally biased region" description="Acidic residues" evidence="1">
    <location>
        <begin position="334"/>
        <end position="347"/>
    </location>
</feature>
<evidence type="ECO:0000256" key="1">
    <source>
        <dbReference type="SAM" id="MobiDB-lite"/>
    </source>
</evidence>
<organism evidence="3 4">
    <name type="scientific">Lolium multiflorum</name>
    <name type="common">Italian ryegrass</name>
    <name type="synonym">Lolium perenne subsp. multiflorum</name>
    <dbReference type="NCBI Taxonomy" id="4521"/>
    <lineage>
        <taxon>Eukaryota</taxon>
        <taxon>Viridiplantae</taxon>
        <taxon>Streptophyta</taxon>
        <taxon>Embryophyta</taxon>
        <taxon>Tracheophyta</taxon>
        <taxon>Spermatophyta</taxon>
        <taxon>Magnoliopsida</taxon>
        <taxon>Liliopsida</taxon>
        <taxon>Poales</taxon>
        <taxon>Poaceae</taxon>
        <taxon>BOP clade</taxon>
        <taxon>Pooideae</taxon>
        <taxon>Poodae</taxon>
        <taxon>Poeae</taxon>
        <taxon>Poeae Chloroplast Group 2 (Poeae type)</taxon>
        <taxon>Loliodinae</taxon>
        <taxon>Loliinae</taxon>
        <taxon>Lolium</taxon>
    </lineage>
</organism>
<feature type="region of interest" description="Disordered" evidence="1">
    <location>
        <begin position="84"/>
        <end position="110"/>
    </location>
</feature>
<reference evidence="3" key="1">
    <citation type="submission" date="2023-07" db="EMBL/GenBank/DDBJ databases">
        <title>A chromosome-level genome assembly of Lolium multiflorum.</title>
        <authorList>
            <person name="Chen Y."/>
            <person name="Copetti D."/>
            <person name="Kolliker R."/>
            <person name="Studer B."/>
        </authorList>
    </citation>
    <scope>NUCLEOTIDE SEQUENCE</scope>
    <source>
        <strain evidence="3">02402/16</strain>
        <tissue evidence="3">Leaf</tissue>
    </source>
</reference>
<evidence type="ECO:0000313" key="3">
    <source>
        <dbReference type="EMBL" id="KAK1697980.1"/>
    </source>
</evidence>
<feature type="region of interest" description="Disordered" evidence="1">
    <location>
        <begin position="214"/>
        <end position="372"/>
    </location>
</feature>
<feature type="compositionally biased region" description="Polar residues" evidence="1">
    <location>
        <begin position="41"/>
        <end position="57"/>
    </location>
</feature>
<proteinExistence type="predicted"/>
<dbReference type="Proteomes" id="UP001231189">
    <property type="component" value="Unassembled WGS sequence"/>
</dbReference>
<feature type="domain" description="Arabidopsis retrotransposon Orf1 C-terminal" evidence="2">
    <location>
        <begin position="466"/>
        <end position="624"/>
    </location>
</feature>
<feature type="compositionally biased region" description="Polar residues" evidence="1">
    <location>
        <begin position="296"/>
        <end position="305"/>
    </location>
</feature>
<sequence>MGKPRDTKIAILPSTTRKGTTLSTSAALDSPSVISKLVSPPQASNAGTSAESENSSHNCDDASAVLDNDGSLGSFLDATIAKSRQIENTETPNENAATPVNSPESVEYSSDDLDEDYVELDDDFIEKCNATTDARKIKKLLAEHAVRYKLSPDPKFATSPINIRDKDYDFSLDLSHIAIVEKTPFCGTEKESAVEHMTEKRTPDDAEELLAKIGRNHDDWSTPEPTPTPIVKKRGMIKLNDEDMREAKKSLKEKGIKPEDVKKLPPIEDLCEITPPSSMIEDPLYPEGHPKRVEQDSQLIKTSAPSKKKKKKHKNVVESSEPVNDPNSISISDAETESGNEHEEDNDKNDTPDKEEIEKEPEKPAKNKKYTKEDFITEKHGAVIDCNKGMVTFNVDDKEHTVYFPKRIDKKRKMKKFKFGELFKKGTTSTGRPSRASTQIRRSYNEDVIAPSFAPEEDNGAPNASSFPCYDFLTNAGILDDFFTLVNRAGLATYVEDEREQYYMLTKIFVESFKFHNAQYEPTVAFKIYDIPVTMELEEFCRALDIAPVGTARRIDDNPRDLLELYRGITEDDCRTIQRGKIRNIQLPAIKYFAYYIATSILGRENTSNISSYHLAFLNAALTGETSYHLGSLIARRLSSRGPIFGGTIALRILTHLKIPLDSNDVPLTPRRLDIAAMKSHHFVTTDSTIDNMVYRMLFADGNEKEIPLPQPGLFSIDRQSWSLTKEEVEEHMKIQEFHQQHDSENAEPSYDCTITYPDVSSSTYLEPGRSSSYYGDTTSWGPWE</sequence>
<dbReference type="Pfam" id="PF03078">
    <property type="entry name" value="ATHILA"/>
    <property type="match status" value="1"/>
</dbReference>
<gene>
    <name evidence="3" type="ORF">QYE76_014677</name>
</gene>
<evidence type="ECO:0000259" key="2">
    <source>
        <dbReference type="Pfam" id="PF03078"/>
    </source>
</evidence>
<accession>A0AAD8U5E7</accession>
<name>A0AAD8U5E7_LOLMU</name>
<dbReference type="InterPro" id="IPR004312">
    <property type="entry name" value="ATHILA_Orf1_C"/>
</dbReference>
<comment type="caution">
    <text evidence="3">The sequence shown here is derived from an EMBL/GenBank/DDBJ whole genome shotgun (WGS) entry which is preliminary data.</text>
</comment>
<dbReference type="AlphaFoldDB" id="A0AAD8U5E7"/>
<feature type="compositionally biased region" description="Basic and acidic residues" evidence="1">
    <location>
        <begin position="239"/>
        <end position="266"/>
    </location>
</feature>
<feature type="compositionally biased region" description="Basic and acidic residues" evidence="1">
    <location>
        <begin position="348"/>
        <end position="372"/>
    </location>
</feature>
<feature type="compositionally biased region" description="Polar residues" evidence="1">
    <location>
        <begin position="86"/>
        <end position="103"/>
    </location>
</feature>
<evidence type="ECO:0000313" key="4">
    <source>
        <dbReference type="Proteomes" id="UP001231189"/>
    </source>
</evidence>
<dbReference type="EMBL" id="JAUUTY010000001">
    <property type="protein sequence ID" value="KAK1697980.1"/>
    <property type="molecule type" value="Genomic_DNA"/>
</dbReference>
<protein>
    <recommendedName>
        <fullName evidence="2">Arabidopsis retrotransposon Orf1 C-terminal domain-containing protein</fullName>
    </recommendedName>
</protein>